<comment type="similarity">
    <text evidence="1 5">Belongs to the PAL/histidase family.</text>
</comment>
<sequence>MMSRYFGKLFGKGKDDGKRKGKCRVESDVVASSTNTNRKGLDGDMLVSTSALRDRFRRSSADGKVTSLNTPSNGPRQAADAIQTSGDGNSIRFTEVHQVTTGVTSPDTSIYTDMWDEAYGRLKVKNDTAEFVDAYEKIISRLFPTEMALQVSSSEGQSGENAVAPHPPLREQQMKRIVEKGLQRIEKAKHATEIYGKIFESLKPFRAVLDAGLKNVPQAALPWAVVSSTLDILEKPAKSGKALYSGVRQVVSRMDWYSSLADQLLRPDSIHSGKPLELARSELRKRIVDLYEALLFYQIKSVCYYYRHQFFVFIRGLMGLDDWSGDLGDLTRAEETLRNDSQQYNKEHIKVVLEGILITAKDQNGLLREMDREKEDRQCLRDLRLIDPRDQIEDIKDREDTLVEDSYKWVLATDEYRSFVDWEDPASPSLLWISGQAGTGKTMLLIGVVQDIKKKRLASLEAADVSYFFCQGTNKQLGNASAALRSLLWLLLLQQPQLISHVRKEYETSGQKLFEDILAVKAMGRILEAMLEDHALDRVFLIIDALDECDEKTRQQLLDTVLSTTRRPSRFKWLISSRPLREIEIKMTSVGKLIKPLKLDEYSLERPIQSYIDYKVLQLRSKGVYSSDRLNDLASELRQRASNTFLWVALVCKELSRTEDYLWSDILETVPKPLTGLYNYLLERIEKLEWQRESEYCKRVLAVVALACRPPTLDEVGSLAGLSLGAIEAVVKKCGSFLTVRKKTVYLIHQSAHDYLSGNLRRLRNLAPELAHLELFELCLKGMKKTLRRNVYSLPSLGTMSHAVQIPSPDPLSSVRYACRYWVHHLQQSNVSVDDRSEVYRFLQVHFLHWLEALSLIGAISESVSLIIALQSLVKRDEDLRLSQLLYDARSLALQNRGIIETAPLQLYASVILFAPEKSIIRSMFKDQIPEWINSMPKTQPMWSAELQRIQLHTDRVKAVTFSTKAQLLASASDDNTIRIWVPGQEQEVLVLKGHTQPVRALAFSPDGQLLVSASEDKSIRLWDPVNGVGLQILGRHKGWVNAVAFPSNGQLLASASDDKTVKIWHLTTRQELQTLNGHEGYVRAIGFTPDGQLLASASADATVRLWDPVKGQQLQVFKGHEGPVRTVIFSPDGHMLASASSDTTIRLWNLATGTEIQTLKGHTATVNAVAFSHNNQVLASASDDGSIWLWDPRTGRKLQKLEGHRDSVSAVAFSGDDQLLASASHDETVRLWNPNAWTELYGADGHTDWVNDVTFSGAGQLLASASSDRTVRLWNPATGEQIQKFEGHAGWLLPEMAGHLRQVKQHLKIFLSTLESEDEIKIDGQSLSIAQLVSVARYSTRVSIDQTEALLNRMQASADTLQSHIDRGDTIYGVNTGVGGTSYTRTDKLSELQYSIFQHHQCGILLEPSQNVISGRYSAVGQYNLPDETVRGMVVVRCNSLLRGHSGVRVSLANFLMDALAHDILPLVPQRGSISASGDLAPLAYLGGLVEGNPDILVKMKDGEDYQVITAEEALSRVKMTPIKLQGKEGLGLMNGTAPSSSVAALVVHDGHILAVLTQILTAMSTEVLEGTVNNYHDFISTCRPHPGQREVARNMRGFLCGSKLCYGMEGLTESLAQDRYDLRTAPQWIGPQLEDLLAAESQVSIELNSTTDNPLIDAQENAFHHGGNFQATVITSAMEKTRTALLMLGKLLLAQSQQMTDPVLNNGLPPNLCVGNPGQSFTAKGLDINMAAYCSELGFLTNSVVSNIHSAEMRNQSVNSLALLSARYTAECVDVLTMMCAAHLYIICQALDLRAIREEFFKTAKAACEASFHDLFNHIGTSSGRKFDRVWSAIRTSWLEWNRLDLQTQCAQVCGECLGQMVSMDDMGFSRQECWEPIRRWKDVLPTILKDCHRKTHENFNQVRATPQYLSERTGRVYRFVREQLQVPFHQGIQDHPTIGPKDDGEGPKRTIGTYVSRIYAAIRNEDMARLLLDVMEGLDL</sequence>
<dbReference type="CDD" id="cd00332">
    <property type="entry name" value="PAL-HAL"/>
    <property type="match status" value="1"/>
</dbReference>
<dbReference type="InterPro" id="IPR027417">
    <property type="entry name" value="P-loop_NTPase"/>
</dbReference>
<dbReference type="InterPro" id="IPR023144">
    <property type="entry name" value="Phe_NH3-lyase_shielding_dom_sf"/>
</dbReference>
<dbReference type="NCBIfam" id="TIGR01226">
    <property type="entry name" value="phe_am_lyase"/>
    <property type="match status" value="1"/>
</dbReference>
<dbReference type="PANTHER" id="PTHR19879">
    <property type="entry name" value="TRANSCRIPTION INITIATION FACTOR TFIID"/>
    <property type="match status" value="1"/>
</dbReference>
<dbReference type="InterPro" id="IPR036322">
    <property type="entry name" value="WD40_repeat_dom_sf"/>
</dbReference>
<dbReference type="PROSITE" id="PS50294">
    <property type="entry name" value="WD_REPEATS_REGION"/>
    <property type="match status" value="8"/>
</dbReference>
<evidence type="ECO:0000256" key="3">
    <source>
        <dbReference type="ARBA" id="ARBA00022737"/>
    </source>
</evidence>
<dbReference type="GO" id="GO:0005737">
    <property type="term" value="C:cytoplasm"/>
    <property type="evidence" value="ECO:0007669"/>
    <property type="project" value="InterPro"/>
</dbReference>
<dbReference type="Proteomes" id="UP000654922">
    <property type="component" value="Unassembled WGS sequence"/>
</dbReference>
<dbReference type="PROSITE" id="PS50082">
    <property type="entry name" value="WD_REPEATS_2"/>
    <property type="match status" value="8"/>
</dbReference>
<dbReference type="EMBL" id="JACBAE010001131">
    <property type="protein sequence ID" value="KAF7172588.1"/>
    <property type="molecule type" value="Genomic_DNA"/>
</dbReference>
<feature type="compositionally biased region" description="Polar residues" evidence="6">
    <location>
        <begin position="66"/>
        <end position="75"/>
    </location>
</feature>
<evidence type="ECO:0000256" key="2">
    <source>
        <dbReference type="ARBA" id="ARBA00022574"/>
    </source>
</evidence>
<feature type="repeat" description="WD" evidence="4">
    <location>
        <begin position="1118"/>
        <end position="1159"/>
    </location>
</feature>
<dbReference type="OrthoDB" id="10051290at2759"/>
<protein>
    <recommendedName>
        <fullName evidence="7">NACHT domain-containing protein</fullName>
    </recommendedName>
</protein>
<dbReference type="Gene3D" id="2.130.10.10">
    <property type="entry name" value="YVTN repeat-like/Quinoprotein amine dehydrogenase"/>
    <property type="match status" value="4"/>
</dbReference>
<feature type="repeat" description="WD" evidence="4">
    <location>
        <begin position="992"/>
        <end position="1024"/>
    </location>
</feature>
<dbReference type="Gene3D" id="1.10.275.10">
    <property type="entry name" value="Fumarase/aspartase (N-terminal domain)"/>
    <property type="match status" value="1"/>
</dbReference>
<dbReference type="InterPro" id="IPR001106">
    <property type="entry name" value="Aromatic_Lyase"/>
</dbReference>
<dbReference type="GO" id="GO:0006559">
    <property type="term" value="P:L-phenylalanine catabolic process"/>
    <property type="evidence" value="ECO:0007669"/>
    <property type="project" value="InterPro"/>
</dbReference>
<dbReference type="SUPFAM" id="SSF52540">
    <property type="entry name" value="P-loop containing nucleoside triphosphate hydrolases"/>
    <property type="match status" value="1"/>
</dbReference>
<feature type="repeat" description="WD" evidence="4">
    <location>
        <begin position="1202"/>
        <end position="1234"/>
    </location>
</feature>
<dbReference type="Pfam" id="PF00221">
    <property type="entry name" value="Lyase_aromatic"/>
    <property type="match status" value="1"/>
</dbReference>
<dbReference type="PROSITE" id="PS00488">
    <property type="entry name" value="PAL_HISTIDASE"/>
    <property type="match status" value="1"/>
</dbReference>
<organism evidence="8 9">
    <name type="scientific">Aspergillus felis</name>
    <dbReference type="NCBI Taxonomy" id="1287682"/>
    <lineage>
        <taxon>Eukaryota</taxon>
        <taxon>Fungi</taxon>
        <taxon>Dikarya</taxon>
        <taxon>Ascomycota</taxon>
        <taxon>Pezizomycotina</taxon>
        <taxon>Eurotiomycetes</taxon>
        <taxon>Eurotiomycetidae</taxon>
        <taxon>Eurotiales</taxon>
        <taxon>Aspergillaceae</taxon>
        <taxon>Aspergillus</taxon>
        <taxon>Aspergillus subgen. Fumigati</taxon>
    </lineage>
</organism>
<keyword evidence="5" id="KW-0456">Lyase</keyword>
<dbReference type="InterPro" id="IPR011047">
    <property type="entry name" value="Quinoprotein_ADH-like_sf"/>
</dbReference>
<dbReference type="Gene3D" id="3.40.50.300">
    <property type="entry name" value="P-loop containing nucleotide triphosphate hydrolases"/>
    <property type="match status" value="1"/>
</dbReference>
<dbReference type="Pfam" id="PF00400">
    <property type="entry name" value="WD40"/>
    <property type="match status" value="8"/>
</dbReference>
<keyword evidence="3" id="KW-0677">Repeat</keyword>
<dbReference type="GO" id="GO:0016841">
    <property type="term" value="F:ammonia-lyase activity"/>
    <property type="evidence" value="ECO:0007669"/>
    <property type="project" value="InterPro"/>
</dbReference>
<feature type="repeat" description="WD" evidence="4">
    <location>
        <begin position="1076"/>
        <end position="1117"/>
    </location>
</feature>
<proteinExistence type="inferred from homology"/>
<dbReference type="InterPro" id="IPR024083">
    <property type="entry name" value="Fumarase/histidase_N"/>
</dbReference>
<dbReference type="InterPro" id="IPR031359">
    <property type="entry name" value="NACHT_N"/>
</dbReference>
<evidence type="ECO:0000256" key="4">
    <source>
        <dbReference type="PROSITE-ProRule" id="PRU00221"/>
    </source>
</evidence>
<feature type="region of interest" description="Disordered" evidence="6">
    <location>
        <begin position="150"/>
        <end position="171"/>
    </location>
</feature>
<dbReference type="SMART" id="SM00320">
    <property type="entry name" value="WD40"/>
    <property type="match status" value="8"/>
</dbReference>
<dbReference type="InterPro" id="IPR022313">
    <property type="entry name" value="Phe/His_NH3-lyase_AS"/>
</dbReference>
<evidence type="ECO:0000313" key="8">
    <source>
        <dbReference type="EMBL" id="KAF7172588.1"/>
    </source>
</evidence>
<feature type="repeat" description="WD" evidence="4">
    <location>
        <begin position="950"/>
        <end position="981"/>
    </location>
</feature>
<dbReference type="Gene3D" id="1.20.200.10">
    <property type="entry name" value="Fumarase/aspartase (Central domain)"/>
    <property type="match status" value="1"/>
</dbReference>
<dbReference type="InterPro" id="IPR019775">
    <property type="entry name" value="WD40_repeat_CS"/>
</dbReference>
<reference evidence="8" key="1">
    <citation type="submission" date="2020-06" db="EMBL/GenBank/DDBJ databases">
        <title>Draft genome sequences of strains closely related to Aspergillus parafelis and Aspergillus hiratsukae.</title>
        <authorList>
            <person name="Dos Santos R.A.C."/>
            <person name="Rivero-Menendez O."/>
            <person name="Steenwyk J.L."/>
            <person name="Mead M.E."/>
            <person name="Goldman G.H."/>
            <person name="Alastruey-Izquierdo A."/>
            <person name="Rokas A."/>
        </authorList>
    </citation>
    <scope>NUCLEOTIDE SEQUENCE</scope>
    <source>
        <strain evidence="8">CNM-CM5623</strain>
    </source>
</reference>
<dbReference type="InterPro" id="IPR005922">
    <property type="entry name" value="Phe_NH3-lyase"/>
</dbReference>
<feature type="region of interest" description="Disordered" evidence="6">
    <location>
        <begin position="13"/>
        <end position="42"/>
    </location>
</feature>
<feature type="repeat" description="WD" evidence="4">
    <location>
        <begin position="1244"/>
        <end position="1285"/>
    </location>
</feature>
<dbReference type="InterPro" id="IPR001680">
    <property type="entry name" value="WD40_rpt"/>
</dbReference>
<evidence type="ECO:0000256" key="6">
    <source>
        <dbReference type="SAM" id="MobiDB-lite"/>
    </source>
</evidence>
<feature type="compositionally biased region" description="Basic and acidic residues" evidence="6">
    <location>
        <begin position="13"/>
        <end position="27"/>
    </location>
</feature>
<dbReference type="CDD" id="cd00200">
    <property type="entry name" value="WD40"/>
    <property type="match status" value="1"/>
</dbReference>
<feature type="region of interest" description="Disordered" evidence="6">
    <location>
        <begin position="58"/>
        <end position="89"/>
    </location>
</feature>
<gene>
    <name evidence="8" type="ORF">CNMCM5623_004759</name>
</gene>
<evidence type="ECO:0000259" key="7">
    <source>
        <dbReference type="PROSITE" id="PS50837"/>
    </source>
</evidence>
<dbReference type="InterPro" id="IPR007111">
    <property type="entry name" value="NACHT_NTPase"/>
</dbReference>
<dbReference type="InterPro" id="IPR056884">
    <property type="entry name" value="NPHP3-like_N"/>
</dbReference>
<dbReference type="InterPro" id="IPR020472">
    <property type="entry name" value="WD40_PAC1"/>
</dbReference>
<dbReference type="SUPFAM" id="SSF48557">
    <property type="entry name" value="L-aspartase-like"/>
    <property type="match status" value="1"/>
</dbReference>
<keyword evidence="2 4" id="KW-0853">WD repeat</keyword>
<dbReference type="SUPFAM" id="SSF50978">
    <property type="entry name" value="WD40 repeat-like"/>
    <property type="match status" value="1"/>
</dbReference>
<accession>A0A8H6UZ50</accession>
<dbReference type="PANTHER" id="PTHR19879:SF9">
    <property type="entry name" value="TRANSCRIPTION INITIATION FACTOR TFIID SUBUNIT 5"/>
    <property type="match status" value="1"/>
</dbReference>
<dbReference type="PRINTS" id="PR00320">
    <property type="entry name" value="GPROTEINBRPT"/>
</dbReference>
<dbReference type="Pfam" id="PF24883">
    <property type="entry name" value="NPHP3_N"/>
    <property type="match status" value="1"/>
</dbReference>
<comment type="caution">
    <text evidence="8">The sequence shown here is derived from an EMBL/GenBank/DDBJ whole genome shotgun (WGS) entry which is preliminary data.</text>
</comment>
<feature type="compositionally biased region" description="Polar residues" evidence="6">
    <location>
        <begin position="150"/>
        <end position="160"/>
    </location>
</feature>
<dbReference type="Pfam" id="PF17100">
    <property type="entry name" value="NACHT_N"/>
    <property type="match status" value="1"/>
</dbReference>
<dbReference type="PROSITE" id="PS50837">
    <property type="entry name" value="NACHT"/>
    <property type="match status" value="1"/>
</dbReference>
<dbReference type="PROSITE" id="PS00678">
    <property type="entry name" value="WD_REPEATS_1"/>
    <property type="match status" value="1"/>
</dbReference>
<dbReference type="Gene3D" id="1.10.274.20">
    <property type="entry name" value="Phenylalanine ammonia-lyase 1, domain 3"/>
    <property type="match status" value="1"/>
</dbReference>
<name>A0A8H6UZ50_9EURO</name>
<dbReference type="SUPFAM" id="SSF50998">
    <property type="entry name" value="Quinoprotein alcohol dehydrogenase-like"/>
    <property type="match status" value="1"/>
</dbReference>
<dbReference type="InterPro" id="IPR015943">
    <property type="entry name" value="WD40/YVTN_repeat-like_dom_sf"/>
</dbReference>
<feature type="repeat" description="WD" evidence="4">
    <location>
        <begin position="1160"/>
        <end position="1201"/>
    </location>
</feature>
<evidence type="ECO:0000256" key="1">
    <source>
        <dbReference type="ARBA" id="ARBA00007238"/>
    </source>
</evidence>
<feature type="domain" description="NACHT" evidence="7">
    <location>
        <begin position="429"/>
        <end position="579"/>
    </location>
</feature>
<evidence type="ECO:0000313" key="9">
    <source>
        <dbReference type="Proteomes" id="UP000654922"/>
    </source>
</evidence>
<feature type="repeat" description="WD" evidence="4">
    <location>
        <begin position="1034"/>
        <end position="1075"/>
    </location>
</feature>
<dbReference type="InterPro" id="IPR008948">
    <property type="entry name" value="L-Aspartase-like"/>
</dbReference>
<evidence type="ECO:0000256" key="5">
    <source>
        <dbReference type="RuleBase" id="RU003954"/>
    </source>
</evidence>